<evidence type="ECO:0000259" key="1">
    <source>
        <dbReference type="PROSITE" id="PS51786"/>
    </source>
</evidence>
<dbReference type="AlphaFoldDB" id="A0A6J7PVH7"/>
<sequence>MLSMVAAVALCAGVLAGATACSSPASFTASEGLREPVARDKGYEITVPALWADDGAGTSGTEPARIWATKDGSALFTIDLADIKAQGAGAQWTAASAAAAAVGSMVSGVNPGRVDVDFGVTGPIDGPSAGGILTVGVLAALLGAPIRGDMTMTGTISPDGSIGAVGGVALKLQAAADQGYRTVLLPMANMSLRNPETNAVESADEVGKRLGLEVRSVGNVQEAFSLFTDDRFAYPSAPPFVLPPAVQELSARQVTALLTLLADEAAALPANQVTDAVSGLLDRATSAAESGQVATSYGIGMQGLNMAVREGASVNAQAQLAASGVTGATVWLTDWLKRSTASNSAALTQGVQLGAAMGYEQQLTLPNALSWLAYNDSILQSVQQQIDAGALDAAGIDRYARILADVDAAINVYYPDQLAIVQAAPAQPSPGAGLVTAYLSDYTTFLARAGKAQQDYVQQVVMRGQDPAVLARENDVGLLLPVVLNLSAAAAAIPSNRDSLPDELLQATVAVTYYIATTSLIAAVQNFGVDQFGIGADPTAVQQPEVLLASMSTAKKAVDQVAALLAQRGLDASLPVWAAAYGTDAAQALAGTPEATAAQVLALNELYFDAITVFMLQSGPVQ</sequence>
<name>A0A6J7PVH7_9ZZZZ</name>
<reference evidence="2" key="1">
    <citation type="submission" date="2020-05" db="EMBL/GenBank/DDBJ databases">
        <authorList>
            <person name="Chiriac C."/>
            <person name="Salcher M."/>
            <person name="Ghai R."/>
            <person name="Kavagutti S V."/>
        </authorList>
    </citation>
    <scope>NUCLEOTIDE SEQUENCE</scope>
</reference>
<accession>A0A6J7PVH7</accession>
<dbReference type="PROSITE" id="PS51786">
    <property type="entry name" value="LON_PROTEOLYTIC"/>
    <property type="match status" value="1"/>
</dbReference>
<dbReference type="EMBL" id="CAFBPD010000124">
    <property type="protein sequence ID" value="CAB5009337.1"/>
    <property type="molecule type" value="Genomic_DNA"/>
</dbReference>
<protein>
    <submittedName>
        <fullName evidence="2">Unannotated protein</fullName>
    </submittedName>
</protein>
<evidence type="ECO:0000313" key="2">
    <source>
        <dbReference type="EMBL" id="CAB5009337.1"/>
    </source>
</evidence>
<organism evidence="2">
    <name type="scientific">freshwater metagenome</name>
    <dbReference type="NCBI Taxonomy" id="449393"/>
    <lineage>
        <taxon>unclassified sequences</taxon>
        <taxon>metagenomes</taxon>
        <taxon>ecological metagenomes</taxon>
    </lineage>
</organism>
<dbReference type="GO" id="GO:0006508">
    <property type="term" value="P:proteolysis"/>
    <property type="evidence" value="ECO:0007669"/>
    <property type="project" value="InterPro"/>
</dbReference>
<dbReference type="SUPFAM" id="SSF54211">
    <property type="entry name" value="Ribosomal protein S5 domain 2-like"/>
    <property type="match status" value="1"/>
</dbReference>
<feature type="domain" description="Lon proteolytic" evidence="1">
    <location>
        <begin position="123"/>
        <end position="230"/>
    </location>
</feature>
<proteinExistence type="predicted"/>
<dbReference type="PANTHER" id="PTHR10046">
    <property type="entry name" value="ATP DEPENDENT LON PROTEASE FAMILY MEMBER"/>
    <property type="match status" value="1"/>
</dbReference>
<dbReference type="PRINTS" id="PR00830">
    <property type="entry name" value="ENDOLAPTASE"/>
</dbReference>
<gene>
    <name evidence="2" type="ORF">UFOPK4061_00789</name>
</gene>
<dbReference type="GO" id="GO:0030163">
    <property type="term" value="P:protein catabolic process"/>
    <property type="evidence" value="ECO:0007669"/>
    <property type="project" value="InterPro"/>
</dbReference>
<dbReference type="Pfam" id="PF05362">
    <property type="entry name" value="Lon_C"/>
    <property type="match status" value="1"/>
</dbReference>
<dbReference type="InterPro" id="IPR020568">
    <property type="entry name" value="Ribosomal_Su5_D2-typ_SF"/>
</dbReference>
<dbReference type="InterPro" id="IPR008269">
    <property type="entry name" value="Lon_proteolytic"/>
</dbReference>
<dbReference type="InterPro" id="IPR027065">
    <property type="entry name" value="Lon_Prtase"/>
</dbReference>
<dbReference type="GO" id="GO:0004176">
    <property type="term" value="F:ATP-dependent peptidase activity"/>
    <property type="evidence" value="ECO:0007669"/>
    <property type="project" value="InterPro"/>
</dbReference>
<dbReference type="GO" id="GO:0005524">
    <property type="term" value="F:ATP binding"/>
    <property type="evidence" value="ECO:0007669"/>
    <property type="project" value="InterPro"/>
</dbReference>
<dbReference type="Gene3D" id="3.30.230.10">
    <property type="match status" value="1"/>
</dbReference>
<dbReference type="GO" id="GO:0004252">
    <property type="term" value="F:serine-type endopeptidase activity"/>
    <property type="evidence" value="ECO:0007669"/>
    <property type="project" value="InterPro"/>
</dbReference>
<dbReference type="InterPro" id="IPR014721">
    <property type="entry name" value="Ribsml_uS5_D2-typ_fold_subgr"/>
</dbReference>